<sequence length="853" mass="100884">MIFFLFLIFSLSFGFEVYIKSNYPLKKDNLRHVINEKNYAKILEMLKQIPEIREVRYEKRKDKLLIYVERYPIIKEIKIKGNVFLRDEDVKNVLGIEEGIPLIEDNPKTYEEILEKYYKEIGFLNADTKVNISLDDKGNAIFYINIREGNLYFLEDIQFEGVKKLQKKELIKASGLVIGSIFDIDKVEDAEENLENFYRKKGFFESFVYLKGIKKEKLKRKFREALFPETDSFLKSLSIGLKNLVNHPLATLKALIGKGKVGIPVYEVYEGERYELKFLGNKFFSDEYLYSLFDINTVGVDILVLEGFKDKIEEEYRKKGFFDVNVEYELEDHRILIKIKEGERYKAKVYINGKKIEIPYDEEKIQDLISKEIQYLEKMGYVTATYELKKKINKDKKEVNVHVKINKGMRYIVWSFKIESELFEDLNEKISLKFPKALDYETLDEIYKEINKRLREKGYFDAKVFTDIRMQKVKDALLMFYKVKVIPGERYEYGDTLIYGLEKTRLKEAEYVLEKEKYFSKEVEERSVWNAIESEIFKSLRLEDYVDRESKKVHRLAYFQEKKRGVIGLSAGFNTFEGFKLSAELSLRNLLGIGLINTNTFSISEKYELYRVSFKDNFLFSRRFFGETSLFKDYEEHDTYELFTEGFAFSLGYRLKPFTFVGISFSNFEAKTTGAERDKGTYRKLGLSFSVKERFRLVLFRGYGHRNYSKIELEGKIKKEFFEKFGSRLKFSYGYATKKAPIFERFFLGGYKRMKGYTYESIGSPLGGRQMLYISPEIYYLLNRNLELITFLELGKVENKFPSLYKNMKKDIGFSAGFRTPVGLIRGDIAYPLEDFKVKPSRLKFYLSVEFFF</sequence>
<accession>O66463</accession>
<dbReference type="InterPro" id="IPR010827">
    <property type="entry name" value="BamA/TamA_POTRA"/>
</dbReference>
<keyword evidence="4" id="KW-0472">Membrane</keyword>
<dbReference type="Pfam" id="PF01103">
    <property type="entry name" value="Omp85"/>
    <property type="match status" value="1"/>
</dbReference>
<dbReference type="Proteomes" id="UP000000798">
    <property type="component" value="Chromosome"/>
</dbReference>
<proteinExistence type="predicted"/>
<dbReference type="STRING" id="224324.aq_050"/>
<feature type="domain" description="Bacterial surface antigen (D15)" evidence="6">
    <location>
        <begin position="699"/>
        <end position="849"/>
    </location>
</feature>
<name>O66463_AQUAE</name>
<evidence type="ECO:0000256" key="3">
    <source>
        <dbReference type="ARBA" id="ARBA00022729"/>
    </source>
</evidence>
<dbReference type="EnsemblBacteria" id="AAC06430">
    <property type="protein sequence ID" value="AAC06430"/>
    <property type="gene ID" value="aq_050"/>
</dbReference>
<dbReference type="EMBL" id="AE000657">
    <property type="protein sequence ID" value="AAC06430.1"/>
    <property type="molecule type" value="Genomic_DNA"/>
</dbReference>
<dbReference type="GO" id="GO:0019867">
    <property type="term" value="C:outer membrane"/>
    <property type="evidence" value="ECO:0007669"/>
    <property type="project" value="InterPro"/>
</dbReference>
<dbReference type="OrthoDB" id="9803054at2"/>
<evidence type="ECO:0000256" key="4">
    <source>
        <dbReference type="ARBA" id="ARBA00023136"/>
    </source>
</evidence>
<evidence type="ECO:0000256" key="1">
    <source>
        <dbReference type="ARBA" id="ARBA00004370"/>
    </source>
</evidence>
<protein>
    <recommendedName>
        <fullName evidence="10">Outer membrane protein</fullName>
    </recommendedName>
</protein>
<dbReference type="InterPro" id="IPR000184">
    <property type="entry name" value="Bac_surfAg_D15"/>
</dbReference>
<dbReference type="Gene3D" id="3.10.20.310">
    <property type="entry name" value="membrane protein fhac"/>
    <property type="match status" value="2"/>
</dbReference>
<evidence type="ECO:0000256" key="5">
    <source>
        <dbReference type="ARBA" id="ARBA00023237"/>
    </source>
</evidence>
<dbReference type="Gene3D" id="2.40.160.50">
    <property type="entry name" value="membrane protein fhac: a member of the omp85/tpsb transporter family"/>
    <property type="match status" value="1"/>
</dbReference>
<evidence type="ECO:0000256" key="2">
    <source>
        <dbReference type="ARBA" id="ARBA00022692"/>
    </source>
</evidence>
<dbReference type="InterPro" id="IPR039910">
    <property type="entry name" value="D15-like"/>
</dbReference>
<evidence type="ECO:0008006" key="10">
    <source>
        <dbReference type="Google" id="ProtNLM"/>
    </source>
</evidence>
<gene>
    <name evidence="8" type="ordered locus">aq_050</name>
</gene>
<dbReference type="KEGG" id="aae:aq_050"/>
<dbReference type="Pfam" id="PF07244">
    <property type="entry name" value="POTRA"/>
    <property type="match status" value="3"/>
</dbReference>
<dbReference type="HOGENOM" id="CLU_007664_1_1_0"/>
<feature type="domain" description="POTRA" evidence="7">
    <location>
        <begin position="276"/>
        <end position="342"/>
    </location>
</feature>
<dbReference type="eggNOG" id="COG4775">
    <property type="taxonomic scope" value="Bacteria"/>
</dbReference>
<reference evidence="8 9" key="1">
    <citation type="journal article" date="1998" name="Nature">
        <title>The complete genome of the hyperthermophilic bacterium Aquifex aeolicus.</title>
        <authorList>
            <person name="Deckert G."/>
            <person name="Warren P.V."/>
            <person name="Gaasterland T."/>
            <person name="Young W.G."/>
            <person name="Lenox A.L."/>
            <person name="Graham D.E."/>
            <person name="Overbeek R."/>
            <person name="Snead M.A."/>
            <person name="Keller M."/>
            <person name="Aujay M."/>
            <person name="Huber R."/>
            <person name="Feldman R.A."/>
            <person name="Short J.M."/>
            <person name="Olson G.J."/>
            <person name="Swanson R.V."/>
        </authorList>
    </citation>
    <scope>NUCLEOTIDE SEQUENCE [LARGE SCALE GENOMIC DNA]</scope>
    <source>
        <strain evidence="8 9">VF5</strain>
    </source>
</reference>
<dbReference type="PATRIC" id="fig|224324.8.peg.39"/>
<evidence type="ECO:0000313" key="8">
    <source>
        <dbReference type="EMBL" id="AAC06430.1"/>
    </source>
</evidence>
<dbReference type="PANTHER" id="PTHR12815:SF47">
    <property type="entry name" value="TRANSLOCATION AND ASSEMBLY MODULE SUBUNIT TAMA"/>
    <property type="match status" value="1"/>
</dbReference>
<dbReference type="PIR" id="D70304">
    <property type="entry name" value="D70304"/>
</dbReference>
<evidence type="ECO:0000259" key="6">
    <source>
        <dbReference type="Pfam" id="PF01103"/>
    </source>
</evidence>
<evidence type="ECO:0000259" key="7">
    <source>
        <dbReference type="Pfam" id="PF07244"/>
    </source>
</evidence>
<organism evidence="8 9">
    <name type="scientific">Aquifex aeolicus (strain VF5)</name>
    <dbReference type="NCBI Taxonomy" id="224324"/>
    <lineage>
        <taxon>Bacteria</taxon>
        <taxon>Pseudomonadati</taxon>
        <taxon>Aquificota</taxon>
        <taxon>Aquificia</taxon>
        <taxon>Aquificales</taxon>
        <taxon>Aquificaceae</taxon>
        <taxon>Aquifex</taxon>
    </lineage>
</organism>
<feature type="domain" description="POTRA" evidence="7">
    <location>
        <begin position="72"/>
        <end position="149"/>
    </location>
</feature>
<keyword evidence="5" id="KW-0998">Cell outer membrane</keyword>
<comment type="subcellular location">
    <subcellularLocation>
        <location evidence="1">Membrane</location>
    </subcellularLocation>
</comment>
<keyword evidence="3" id="KW-0732">Signal</keyword>
<evidence type="ECO:0000313" key="9">
    <source>
        <dbReference type="Proteomes" id="UP000000798"/>
    </source>
</evidence>
<feature type="domain" description="POTRA" evidence="7">
    <location>
        <begin position="154"/>
        <end position="208"/>
    </location>
</feature>
<dbReference type="AlphaFoldDB" id="O66463"/>
<dbReference type="PANTHER" id="PTHR12815">
    <property type="entry name" value="SORTING AND ASSEMBLY MACHINERY SAMM50 PROTEIN FAMILY MEMBER"/>
    <property type="match status" value="1"/>
</dbReference>
<keyword evidence="9" id="KW-1185">Reference proteome</keyword>
<dbReference type="InParanoid" id="O66463"/>
<keyword evidence="2" id="KW-0812">Transmembrane</keyword>